<protein>
    <recommendedName>
        <fullName evidence="3">Four helix bundle protein</fullName>
    </recommendedName>
</protein>
<dbReference type="NCBIfam" id="NF008911">
    <property type="entry name" value="PRK12275.1-2"/>
    <property type="match status" value="1"/>
</dbReference>
<dbReference type="SUPFAM" id="SSF158446">
    <property type="entry name" value="IVS-encoded protein-like"/>
    <property type="match status" value="1"/>
</dbReference>
<dbReference type="Gene3D" id="1.20.1440.60">
    <property type="entry name" value="23S rRNA-intervening sequence"/>
    <property type="match status" value="1"/>
</dbReference>
<comment type="caution">
    <text evidence="1">The sequence shown here is derived from an EMBL/GenBank/DDBJ whole genome shotgun (WGS) entry which is preliminary data.</text>
</comment>
<evidence type="ECO:0000313" key="1">
    <source>
        <dbReference type="EMBL" id="PIQ85662.1"/>
    </source>
</evidence>
<name>A0A2H0LMK0_9BACT</name>
<accession>A0A2H0LMK0</accession>
<dbReference type="Proteomes" id="UP000230859">
    <property type="component" value="Unassembled WGS sequence"/>
</dbReference>
<gene>
    <name evidence="1" type="ORF">COV74_07830</name>
</gene>
<dbReference type="InterPro" id="IPR012657">
    <property type="entry name" value="23S_rRNA-intervening_sequence"/>
</dbReference>
<sequence>MQSFKDLQVWNKSVELVAECYKLTNGFPKVELFGLVAQLRRSAVSIPANVAEGHARFHRKEYLHHLSIAHGSIAELETHIHISNRLSYISDEAKNNLLVRISEIGKMLNGLMRSLRD</sequence>
<evidence type="ECO:0000313" key="2">
    <source>
        <dbReference type="Proteomes" id="UP000230859"/>
    </source>
</evidence>
<reference evidence="1 2" key="1">
    <citation type="submission" date="2017-09" db="EMBL/GenBank/DDBJ databases">
        <title>Depth-based differentiation of microbial function through sediment-hosted aquifers and enrichment of novel symbionts in the deep terrestrial subsurface.</title>
        <authorList>
            <person name="Probst A.J."/>
            <person name="Ladd B."/>
            <person name="Jarett J.K."/>
            <person name="Geller-Mcgrath D.E."/>
            <person name="Sieber C.M."/>
            <person name="Emerson J.B."/>
            <person name="Anantharaman K."/>
            <person name="Thomas B.C."/>
            <person name="Malmstrom R."/>
            <person name="Stieglmeier M."/>
            <person name="Klingl A."/>
            <person name="Woyke T."/>
            <person name="Ryan C.M."/>
            <person name="Banfield J.F."/>
        </authorList>
    </citation>
    <scope>NUCLEOTIDE SEQUENCE [LARGE SCALE GENOMIC DNA]</scope>
    <source>
        <strain evidence="1">CG11_big_fil_rev_8_21_14_0_20_45_26</strain>
    </source>
</reference>
<dbReference type="Pfam" id="PF05635">
    <property type="entry name" value="23S_rRNA_IVP"/>
    <property type="match status" value="1"/>
</dbReference>
<dbReference type="PANTHER" id="PTHR38471">
    <property type="entry name" value="FOUR HELIX BUNDLE PROTEIN"/>
    <property type="match status" value="1"/>
</dbReference>
<proteinExistence type="predicted"/>
<dbReference type="InterPro" id="IPR036583">
    <property type="entry name" value="23S_rRNA_IVS_sf"/>
</dbReference>
<dbReference type="AlphaFoldDB" id="A0A2H0LMK0"/>
<dbReference type="PANTHER" id="PTHR38471:SF2">
    <property type="entry name" value="FOUR HELIX BUNDLE PROTEIN"/>
    <property type="match status" value="1"/>
</dbReference>
<dbReference type="NCBIfam" id="TIGR02436">
    <property type="entry name" value="four helix bundle protein"/>
    <property type="match status" value="1"/>
</dbReference>
<dbReference type="EMBL" id="PCVY01000064">
    <property type="protein sequence ID" value="PIQ85662.1"/>
    <property type="molecule type" value="Genomic_DNA"/>
</dbReference>
<evidence type="ECO:0008006" key="3">
    <source>
        <dbReference type="Google" id="ProtNLM"/>
    </source>
</evidence>
<organism evidence="1 2">
    <name type="scientific">Candidatus Abzuiibacterium crystallinum</name>
    <dbReference type="NCBI Taxonomy" id="1974748"/>
    <lineage>
        <taxon>Bacteria</taxon>
        <taxon>Pseudomonadati</taxon>
        <taxon>Candidatus Omnitrophota</taxon>
        <taxon>Candidatus Abzuiibacterium</taxon>
    </lineage>
</organism>
<dbReference type="CDD" id="cd16377">
    <property type="entry name" value="23S_rRNA_IVP_like"/>
    <property type="match status" value="1"/>
</dbReference>